<reference evidence="2" key="1">
    <citation type="journal article" date="2019" name="Int. J. Syst. Evol. Microbiol.">
        <title>The Global Catalogue of Microorganisms (GCM) 10K type strain sequencing project: providing services to taxonomists for standard genome sequencing and annotation.</title>
        <authorList>
            <consortium name="The Broad Institute Genomics Platform"/>
            <consortium name="The Broad Institute Genome Sequencing Center for Infectious Disease"/>
            <person name="Wu L."/>
            <person name="Ma J."/>
        </authorList>
    </citation>
    <scope>NUCLEOTIDE SEQUENCE [LARGE SCALE GENOMIC DNA]</scope>
    <source>
        <strain evidence="2">CCUG 37257</strain>
    </source>
</reference>
<dbReference type="Proteomes" id="UP001595988">
    <property type="component" value="Unassembled WGS sequence"/>
</dbReference>
<evidence type="ECO:0000313" key="2">
    <source>
        <dbReference type="Proteomes" id="UP001595988"/>
    </source>
</evidence>
<proteinExistence type="predicted"/>
<dbReference type="Gene3D" id="1.10.10.10">
    <property type="entry name" value="Winged helix-like DNA-binding domain superfamily/Winged helix DNA-binding domain"/>
    <property type="match status" value="1"/>
</dbReference>
<gene>
    <name evidence="1" type="ORF">ACFO3P_05795</name>
</gene>
<dbReference type="EMBL" id="JBHSFT010000008">
    <property type="protein sequence ID" value="MFC4661727.1"/>
    <property type="molecule type" value="Genomic_DNA"/>
</dbReference>
<protein>
    <submittedName>
        <fullName evidence="1">DNA-binding response regulator</fullName>
    </submittedName>
</protein>
<name>A0ABV9JVI0_9BACI</name>
<dbReference type="RefSeq" id="WP_379542259.1">
    <property type="nucleotide sequence ID" value="NZ_JBHSFT010000008.1"/>
</dbReference>
<keyword evidence="1" id="KW-0238">DNA-binding</keyword>
<organism evidence="1 2">
    <name type="scientific">Oceanobacillus aidingensis</name>
    <dbReference type="NCBI Taxonomy" id="645964"/>
    <lineage>
        <taxon>Bacteria</taxon>
        <taxon>Bacillati</taxon>
        <taxon>Bacillota</taxon>
        <taxon>Bacilli</taxon>
        <taxon>Bacillales</taxon>
        <taxon>Bacillaceae</taxon>
        <taxon>Oceanobacillus</taxon>
    </lineage>
</organism>
<dbReference type="GO" id="GO:0003677">
    <property type="term" value="F:DNA binding"/>
    <property type="evidence" value="ECO:0007669"/>
    <property type="project" value="UniProtKB-KW"/>
</dbReference>
<dbReference type="InterPro" id="IPR036388">
    <property type="entry name" value="WH-like_DNA-bd_sf"/>
</dbReference>
<evidence type="ECO:0000313" key="1">
    <source>
        <dbReference type="EMBL" id="MFC4661727.1"/>
    </source>
</evidence>
<accession>A0ABV9JVI0</accession>
<keyword evidence="2" id="KW-1185">Reference proteome</keyword>
<comment type="caution">
    <text evidence="1">The sequence shown here is derived from an EMBL/GenBank/DDBJ whole genome shotgun (WGS) entry which is preliminary data.</text>
</comment>
<sequence length="146" mass="16901">MNSKQIEETLRDYSWMLNEIKRQRQLMDYEGGNMVAQSGIESTMPKSKGGTSDPIALEVIRRDKNSKWLDKLETKVLFIQKRIHLITDEREKAVLECMLDGLSMSAISQHMGLSRRHIYNIKESIVNRIAHFAHSAQHMTNNKQCV</sequence>